<keyword evidence="3" id="KW-1185">Reference proteome</keyword>
<feature type="compositionally biased region" description="Gly residues" evidence="1">
    <location>
        <begin position="1"/>
        <end position="16"/>
    </location>
</feature>
<dbReference type="AlphaFoldDB" id="A0A919G1X3"/>
<evidence type="ECO:0000313" key="3">
    <source>
        <dbReference type="Proteomes" id="UP000617734"/>
    </source>
</evidence>
<name>A0A919G1X3_9ACTN</name>
<dbReference type="Proteomes" id="UP000617734">
    <property type="component" value="Unassembled WGS sequence"/>
</dbReference>
<reference evidence="2" key="1">
    <citation type="journal article" date="2014" name="Int. J. Syst. Evol. Microbiol.">
        <title>Complete genome sequence of Corynebacterium casei LMG S-19264T (=DSM 44701T), isolated from a smear-ripened cheese.</title>
        <authorList>
            <consortium name="US DOE Joint Genome Institute (JGI-PGF)"/>
            <person name="Walter F."/>
            <person name="Albersmeier A."/>
            <person name="Kalinowski J."/>
            <person name="Ruckert C."/>
        </authorList>
    </citation>
    <scope>NUCLEOTIDE SEQUENCE</scope>
    <source>
        <strain evidence="2">JCM 4646</strain>
    </source>
</reference>
<organism evidence="2 3">
    <name type="scientific">Kitasatospora indigofera</name>
    <dbReference type="NCBI Taxonomy" id="67307"/>
    <lineage>
        <taxon>Bacteria</taxon>
        <taxon>Bacillati</taxon>
        <taxon>Actinomycetota</taxon>
        <taxon>Actinomycetes</taxon>
        <taxon>Kitasatosporales</taxon>
        <taxon>Streptomycetaceae</taxon>
        <taxon>Kitasatospora</taxon>
    </lineage>
</organism>
<accession>A0A919G1X3</accession>
<gene>
    <name evidence="2" type="ORF">GCM10018781_48040</name>
</gene>
<evidence type="ECO:0000256" key="1">
    <source>
        <dbReference type="SAM" id="MobiDB-lite"/>
    </source>
</evidence>
<feature type="region of interest" description="Disordered" evidence="1">
    <location>
        <begin position="1"/>
        <end position="34"/>
    </location>
</feature>
<protein>
    <submittedName>
        <fullName evidence="2">Uncharacterized protein</fullName>
    </submittedName>
</protein>
<proteinExistence type="predicted"/>
<reference evidence="2" key="2">
    <citation type="submission" date="2020-09" db="EMBL/GenBank/DDBJ databases">
        <authorList>
            <person name="Sun Q."/>
            <person name="Ohkuma M."/>
        </authorList>
    </citation>
    <scope>NUCLEOTIDE SEQUENCE</scope>
    <source>
        <strain evidence="2">JCM 4646</strain>
    </source>
</reference>
<dbReference type="GeneID" id="95355178"/>
<sequence length="75" mass="7526">MTAAHGGGRPVPGDGRGLLPAVPRQADPRPGVPSVVTPLGTLSVSAVIDHWRLPGRPPAAFTVPGGSTGSPPWNC</sequence>
<evidence type="ECO:0000313" key="2">
    <source>
        <dbReference type="EMBL" id="GHH76562.1"/>
    </source>
</evidence>
<dbReference type="RefSeq" id="WP_190212962.1">
    <property type="nucleotide sequence ID" value="NZ_BNBO01000029.1"/>
</dbReference>
<comment type="caution">
    <text evidence="2">The sequence shown here is derived from an EMBL/GenBank/DDBJ whole genome shotgun (WGS) entry which is preliminary data.</text>
</comment>
<dbReference type="EMBL" id="BNBO01000029">
    <property type="protein sequence ID" value="GHH76562.1"/>
    <property type="molecule type" value="Genomic_DNA"/>
</dbReference>